<keyword evidence="4" id="KW-1185">Reference proteome</keyword>
<gene>
    <name evidence="3" type="ORF">GCM10025876_35680</name>
</gene>
<dbReference type="EMBL" id="BSUN01000001">
    <property type="protein sequence ID" value="GMA37364.1"/>
    <property type="molecule type" value="Genomic_DNA"/>
</dbReference>
<protein>
    <recommendedName>
        <fullName evidence="2">SUF system FeS cluster assembly SufBD core domain-containing protein</fullName>
    </recommendedName>
</protein>
<dbReference type="SUPFAM" id="SSF101960">
    <property type="entry name" value="Stabilizer of iron transporter SufD"/>
    <property type="match status" value="1"/>
</dbReference>
<comment type="caution">
    <text evidence="3">The sequence shown here is derived from an EMBL/GenBank/DDBJ whole genome shotgun (WGS) entry which is preliminary data.</text>
</comment>
<dbReference type="Proteomes" id="UP001157125">
    <property type="component" value="Unassembled WGS sequence"/>
</dbReference>
<feature type="region of interest" description="Disordered" evidence="1">
    <location>
        <begin position="38"/>
        <end position="65"/>
    </location>
</feature>
<sequence>MDHAVPRCTSRVTYKGALAGKTARTVWIGDVLIRKEAEDTDTYEPQPQPCPDGRRACGLGAEPRD</sequence>
<name>A0ABQ6IL10_9MICO</name>
<dbReference type="InterPro" id="IPR037284">
    <property type="entry name" value="SUF_FeS_clus_asmbl_SufBD_sf"/>
</dbReference>
<accession>A0ABQ6IL10</accession>
<evidence type="ECO:0000259" key="2">
    <source>
        <dbReference type="Pfam" id="PF01458"/>
    </source>
</evidence>
<dbReference type="InterPro" id="IPR000825">
    <property type="entry name" value="SUF_FeS_clus_asmbl_SufBD_core"/>
</dbReference>
<proteinExistence type="predicted"/>
<evidence type="ECO:0000256" key="1">
    <source>
        <dbReference type="SAM" id="MobiDB-lite"/>
    </source>
</evidence>
<feature type="domain" description="SUF system FeS cluster assembly SufBD core" evidence="2">
    <location>
        <begin position="1"/>
        <end position="44"/>
    </location>
</feature>
<dbReference type="Pfam" id="PF01458">
    <property type="entry name" value="SUFBD_core"/>
    <property type="match status" value="1"/>
</dbReference>
<evidence type="ECO:0000313" key="4">
    <source>
        <dbReference type="Proteomes" id="UP001157125"/>
    </source>
</evidence>
<reference evidence="4" key="1">
    <citation type="journal article" date="2019" name="Int. J. Syst. Evol. Microbiol.">
        <title>The Global Catalogue of Microorganisms (GCM) 10K type strain sequencing project: providing services to taxonomists for standard genome sequencing and annotation.</title>
        <authorList>
            <consortium name="The Broad Institute Genomics Platform"/>
            <consortium name="The Broad Institute Genome Sequencing Center for Infectious Disease"/>
            <person name="Wu L."/>
            <person name="Ma J."/>
        </authorList>
    </citation>
    <scope>NUCLEOTIDE SEQUENCE [LARGE SCALE GENOMIC DNA]</scope>
    <source>
        <strain evidence="4">NBRC 112299</strain>
    </source>
</reference>
<evidence type="ECO:0000313" key="3">
    <source>
        <dbReference type="EMBL" id="GMA37364.1"/>
    </source>
</evidence>
<organism evidence="3 4">
    <name type="scientific">Demequina litorisediminis</name>
    <dbReference type="NCBI Taxonomy" id="1849022"/>
    <lineage>
        <taxon>Bacteria</taxon>
        <taxon>Bacillati</taxon>
        <taxon>Actinomycetota</taxon>
        <taxon>Actinomycetes</taxon>
        <taxon>Micrococcales</taxon>
        <taxon>Demequinaceae</taxon>
        <taxon>Demequina</taxon>
    </lineage>
</organism>